<evidence type="ECO:0000313" key="1">
    <source>
        <dbReference type="EMBL" id="MPN16254.1"/>
    </source>
</evidence>
<organism evidence="1">
    <name type="scientific">bioreactor metagenome</name>
    <dbReference type="NCBI Taxonomy" id="1076179"/>
    <lineage>
        <taxon>unclassified sequences</taxon>
        <taxon>metagenomes</taxon>
        <taxon>ecological metagenomes</taxon>
    </lineage>
</organism>
<name>A0A645FW47_9ZZZZ</name>
<dbReference type="AlphaFoldDB" id="A0A645FW47"/>
<protein>
    <submittedName>
        <fullName evidence="1">Uncharacterized protein</fullName>
    </submittedName>
</protein>
<comment type="caution">
    <text evidence="1">The sequence shown here is derived from an EMBL/GenBank/DDBJ whole genome shotgun (WGS) entry which is preliminary data.</text>
</comment>
<sequence length="59" mass="6404">MGIDDARQDAKPLSLDDFGPLGNLLSFNGSGNVHDLRILDQDVSMPGPLRINKKSVLNQ</sequence>
<gene>
    <name evidence="1" type="ORF">SDC9_163592</name>
</gene>
<dbReference type="EMBL" id="VSSQ01063175">
    <property type="protein sequence ID" value="MPN16254.1"/>
    <property type="molecule type" value="Genomic_DNA"/>
</dbReference>
<proteinExistence type="predicted"/>
<accession>A0A645FW47</accession>
<reference evidence="1" key="1">
    <citation type="submission" date="2019-08" db="EMBL/GenBank/DDBJ databases">
        <authorList>
            <person name="Kucharzyk K."/>
            <person name="Murdoch R.W."/>
            <person name="Higgins S."/>
            <person name="Loffler F."/>
        </authorList>
    </citation>
    <scope>NUCLEOTIDE SEQUENCE</scope>
</reference>